<evidence type="ECO:0000256" key="1">
    <source>
        <dbReference type="SAM" id="Phobius"/>
    </source>
</evidence>
<gene>
    <name evidence="2" type="ORF">SAMN04487901_108126</name>
</gene>
<evidence type="ECO:0000313" key="2">
    <source>
        <dbReference type="EMBL" id="SDG73923.1"/>
    </source>
</evidence>
<dbReference type="AlphaFoldDB" id="A0A1G7WPT2"/>
<dbReference type="STRING" id="645274.SAMN04487901_108126"/>
<proteinExistence type="predicted"/>
<dbReference type="EMBL" id="FNCQ01000008">
    <property type="protein sequence ID" value="SDG73923.1"/>
    <property type="molecule type" value="Genomic_DNA"/>
</dbReference>
<accession>A0A1G7WPT2</accession>
<protein>
    <recommendedName>
        <fullName evidence="4">SGNH domain-containing protein</fullName>
    </recommendedName>
</protein>
<feature type="transmembrane region" description="Helical" evidence="1">
    <location>
        <begin position="6"/>
        <end position="26"/>
    </location>
</feature>
<dbReference type="RefSeq" id="WP_143010126.1">
    <property type="nucleotide sequence ID" value="NZ_FNCQ01000008.1"/>
</dbReference>
<dbReference type="Proteomes" id="UP000198779">
    <property type="component" value="Unassembled WGS sequence"/>
</dbReference>
<reference evidence="3" key="1">
    <citation type="submission" date="2016-10" db="EMBL/GenBank/DDBJ databases">
        <authorList>
            <person name="Varghese N."/>
            <person name="Submissions S."/>
        </authorList>
    </citation>
    <scope>NUCLEOTIDE SEQUENCE [LARGE SCALE GENOMIC DNA]</scope>
    <source>
        <strain evidence="3">BP1-148</strain>
    </source>
</reference>
<keyword evidence="1" id="KW-1133">Transmembrane helix</keyword>
<evidence type="ECO:0008006" key="4">
    <source>
        <dbReference type="Google" id="ProtNLM"/>
    </source>
</evidence>
<sequence length="297" mass="34906">MRKFLFRVVFFLIPVFCMLAVTEWYMRTIPNTYRMKNEWMLRNAHGVKTLILGNSHGYFALKPSAMGDSIFNLCNVSQRLEQDYFLLCHYADRYDALKQVILVADNSNLFDVPMECDEPARVTYYQLYMGYRAHSMLSQYGFELSNAGYFHQKLRYHYQGQSVMCDSLGWGNNYVVADRNPDDFLYKNVREHLFVNWEYTYRNRDYVDSIASWCQQHQVKLILLQTPVCKDYTRKAPAWQLQWINAMTDSCCAKYGSVKCDYSRDARLSDNDFFDSDHLSDQGACKFSAILAYDLGL</sequence>
<name>A0A1G7WPT2_9BACT</name>
<keyword evidence="1" id="KW-0472">Membrane</keyword>
<keyword evidence="1" id="KW-0812">Transmembrane</keyword>
<keyword evidence="3" id="KW-1185">Reference proteome</keyword>
<evidence type="ECO:0000313" key="3">
    <source>
        <dbReference type="Proteomes" id="UP000198779"/>
    </source>
</evidence>
<organism evidence="2 3">
    <name type="scientific">Prevotella communis</name>
    <dbReference type="NCBI Taxonomy" id="2913614"/>
    <lineage>
        <taxon>Bacteria</taxon>
        <taxon>Pseudomonadati</taxon>
        <taxon>Bacteroidota</taxon>
        <taxon>Bacteroidia</taxon>
        <taxon>Bacteroidales</taxon>
        <taxon>Prevotellaceae</taxon>
        <taxon>Prevotella</taxon>
    </lineage>
</organism>